<reference evidence="1" key="1">
    <citation type="journal article" date="2023" name="Mol. Phylogenet. Evol.">
        <title>Genome-scale phylogeny and comparative genomics of the fungal order Sordariales.</title>
        <authorList>
            <person name="Hensen N."/>
            <person name="Bonometti L."/>
            <person name="Westerberg I."/>
            <person name="Brannstrom I.O."/>
            <person name="Guillou S."/>
            <person name="Cros-Aarteil S."/>
            <person name="Calhoun S."/>
            <person name="Haridas S."/>
            <person name="Kuo A."/>
            <person name="Mondo S."/>
            <person name="Pangilinan J."/>
            <person name="Riley R."/>
            <person name="LaButti K."/>
            <person name="Andreopoulos B."/>
            <person name="Lipzen A."/>
            <person name="Chen C."/>
            <person name="Yan M."/>
            <person name="Daum C."/>
            <person name="Ng V."/>
            <person name="Clum A."/>
            <person name="Steindorff A."/>
            <person name="Ohm R.A."/>
            <person name="Martin F."/>
            <person name="Silar P."/>
            <person name="Natvig D.O."/>
            <person name="Lalanne C."/>
            <person name="Gautier V."/>
            <person name="Ament-Velasquez S.L."/>
            <person name="Kruys A."/>
            <person name="Hutchinson M.I."/>
            <person name="Powell A.J."/>
            <person name="Barry K."/>
            <person name="Miller A.N."/>
            <person name="Grigoriev I.V."/>
            <person name="Debuchy R."/>
            <person name="Gladieux P."/>
            <person name="Hiltunen Thoren M."/>
            <person name="Johannesson H."/>
        </authorList>
    </citation>
    <scope>NUCLEOTIDE SEQUENCE</scope>
    <source>
        <strain evidence="1">PSN293</strain>
    </source>
</reference>
<protein>
    <submittedName>
        <fullName evidence="1">Uncharacterized protein</fullName>
    </submittedName>
</protein>
<organism evidence="1 2">
    <name type="scientific">Rhypophila decipiens</name>
    <dbReference type="NCBI Taxonomy" id="261697"/>
    <lineage>
        <taxon>Eukaryota</taxon>
        <taxon>Fungi</taxon>
        <taxon>Dikarya</taxon>
        <taxon>Ascomycota</taxon>
        <taxon>Pezizomycotina</taxon>
        <taxon>Sordariomycetes</taxon>
        <taxon>Sordariomycetidae</taxon>
        <taxon>Sordariales</taxon>
        <taxon>Naviculisporaceae</taxon>
        <taxon>Rhypophila</taxon>
    </lineage>
</organism>
<proteinExistence type="predicted"/>
<accession>A0AAN7B053</accession>
<dbReference type="EMBL" id="MU858271">
    <property type="protein sequence ID" value="KAK4207831.1"/>
    <property type="molecule type" value="Genomic_DNA"/>
</dbReference>
<dbReference type="AlphaFoldDB" id="A0AAN7B053"/>
<evidence type="ECO:0000313" key="1">
    <source>
        <dbReference type="EMBL" id="KAK4207831.1"/>
    </source>
</evidence>
<name>A0AAN7B053_9PEZI</name>
<gene>
    <name evidence="1" type="ORF">QBC37DRAFT_432834</name>
</gene>
<comment type="caution">
    <text evidence="1">The sequence shown here is derived from an EMBL/GenBank/DDBJ whole genome shotgun (WGS) entry which is preliminary data.</text>
</comment>
<keyword evidence="2" id="KW-1185">Reference proteome</keyword>
<dbReference type="Proteomes" id="UP001301769">
    <property type="component" value="Unassembled WGS sequence"/>
</dbReference>
<evidence type="ECO:0000313" key="2">
    <source>
        <dbReference type="Proteomes" id="UP001301769"/>
    </source>
</evidence>
<reference evidence="1" key="2">
    <citation type="submission" date="2023-05" db="EMBL/GenBank/DDBJ databases">
        <authorList>
            <consortium name="Lawrence Berkeley National Laboratory"/>
            <person name="Steindorff A."/>
            <person name="Hensen N."/>
            <person name="Bonometti L."/>
            <person name="Westerberg I."/>
            <person name="Brannstrom I.O."/>
            <person name="Guillou S."/>
            <person name="Cros-Aarteil S."/>
            <person name="Calhoun S."/>
            <person name="Haridas S."/>
            <person name="Kuo A."/>
            <person name="Mondo S."/>
            <person name="Pangilinan J."/>
            <person name="Riley R."/>
            <person name="Labutti K."/>
            <person name="Andreopoulos B."/>
            <person name="Lipzen A."/>
            <person name="Chen C."/>
            <person name="Yanf M."/>
            <person name="Daum C."/>
            <person name="Ng V."/>
            <person name="Clum A."/>
            <person name="Ohm R."/>
            <person name="Martin F."/>
            <person name="Silar P."/>
            <person name="Natvig D."/>
            <person name="Lalanne C."/>
            <person name="Gautier V."/>
            <person name="Ament-Velasquez S.L."/>
            <person name="Kruys A."/>
            <person name="Hutchinson M.I."/>
            <person name="Powell A.J."/>
            <person name="Barry K."/>
            <person name="Miller A.N."/>
            <person name="Grigoriev I.V."/>
            <person name="Debuchy R."/>
            <person name="Gladieux P."/>
            <person name="Thoren M.H."/>
            <person name="Johannesson H."/>
        </authorList>
    </citation>
    <scope>NUCLEOTIDE SEQUENCE</scope>
    <source>
        <strain evidence="1">PSN293</strain>
    </source>
</reference>
<sequence>MGLNTADDDGDDRLVTSMQSLQIPDIPYMYTPPDLKDKKPICQADGKCHGPLPITEYESRLDERWKDFLITGQGMSSFAYAERVKIIQDLRAAWRSLHLELQTIISAEEQQWKTWDENQKALAEWSVDLRSPTHPFEPLLRLKIRWARLRYRWSDRRLFASETHRASLRTKCHSLRAKWTSLWEGAKQQLQELDGKEAVLRRERRGRSRMEKIWDPDCMRRAEIIGNIRNIEVVRMKSVLQGCQCCKETKKEKVPMETIIS</sequence>